<evidence type="ECO:0000313" key="2">
    <source>
        <dbReference type="EMBL" id="CAA6827796.1"/>
    </source>
</evidence>
<name>A0A6S6U4A1_9BACT</name>
<feature type="signal peptide" evidence="1">
    <location>
        <begin position="1"/>
        <end position="23"/>
    </location>
</feature>
<keyword evidence="1" id="KW-0732">Signal</keyword>
<dbReference type="EMBL" id="CACVAQ010000412">
    <property type="protein sequence ID" value="CAA6827796.1"/>
    <property type="molecule type" value="Genomic_DNA"/>
</dbReference>
<dbReference type="AlphaFoldDB" id="A0A6S6U4A1"/>
<proteinExistence type="predicted"/>
<evidence type="ECO:0008006" key="3">
    <source>
        <dbReference type="Google" id="ProtNLM"/>
    </source>
</evidence>
<reference evidence="2" key="1">
    <citation type="submission" date="2020-01" db="EMBL/GenBank/DDBJ databases">
        <authorList>
            <person name="Meier V. D."/>
            <person name="Meier V D."/>
        </authorList>
    </citation>
    <scope>NUCLEOTIDE SEQUENCE</scope>
    <source>
        <strain evidence="2">HLG_WM_MAG_10</strain>
    </source>
</reference>
<protein>
    <recommendedName>
        <fullName evidence="3">DUF4412 domain-containing protein</fullName>
    </recommendedName>
</protein>
<organism evidence="2">
    <name type="scientific">uncultured Aureispira sp</name>
    <dbReference type="NCBI Taxonomy" id="1331704"/>
    <lineage>
        <taxon>Bacteria</taxon>
        <taxon>Pseudomonadati</taxon>
        <taxon>Bacteroidota</taxon>
        <taxon>Saprospiria</taxon>
        <taxon>Saprospirales</taxon>
        <taxon>Saprospiraceae</taxon>
        <taxon>Aureispira</taxon>
        <taxon>environmental samples</taxon>
    </lineage>
</organism>
<accession>A0A6S6U4A1</accession>
<gene>
    <name evidence="2" type="ORF">HELGO_WM21816</name>
</gene>
<evidence type="ECO:0000256" key="1">
    <source>
        <dbReference type="SAM" id="SignalP"/>
    </source>
</evidence>
<sequence>MKNILSIAFTLLFMSLMLMPTYAQKGKKIQDAVITYDMKLDGDNPMAAMMGDVTMKIGFNGTVSVAQVNMMSGMVTTDIYFDKEKKEGILLMNMMSKKIAIRMNEAEMKAYQQKQSKNTAPPKIEYFKNKTKKIAGYKCYQVLLTPGDGSEPIIMYVTDNIKPTATSQWEMQYPGMKACPLSIEVTQQGMKVNIIANNVDAKASESIEYLSEIPAGYEEMTVEQLQELSKGGGGIGL</sequence>
<feature type="chain" id="PRO_5028454826" description="DUF4412 domain-containing protein" evidence="1">
    <location>
        <begin position="24"/>
        <end position="237"/>
    </location>
</feature>